<evidence type="ECO:0000256" key="2">
    <source>
        <dbReference type="ARBA" id="ARBA00022448"/>
    </source>
</evidence>
<evidence type="ECO:0000313" key="10">
    <source>
        <dbReference type="Proteomes" id="UP001521116"/>
    </source>
</evidence>
<feature type="transmembrane region" description="Helical" evidence="7">
    <location>
        <begin position="288"/>
        <end position="310"/>
    </location>
</feature>
<evidence type="ECO:0000256" key="6">
    <source>
        <dbReference type="SAM" id="MobiDB-lite"/>
    </source>
</evidence>
<feature type="region of interest" description="Disordered" evidence="6">
    <location>
        <begin position="1"/>
        <end position="99"/>
    </location>
</feature>
<dbReference type="InterPro" id="IPR036259">
    <property type="entry name" value="MFS_trans_sf"/>
</dbReference>
<evidence type="ECO:0000256" key="5">
    <source>
        <dbReference type="ARBA" id="ARBA00023136"/>
    </source>
</evidence>
<evidence type="ECO:0000256" key="1">
    <source>
        <dbReference type="ARBA" id="ARBA00004141"/>
    </source>
</evidence>
<feature type="transmembrane region" description="Helical" evidence="7">
    <location>
        <begin position="483"/>
        <end position="503"/>
    </location>
</feature>
<feature type="transmembrane region" description="Helical" evidence="7">
    <location>
        <begin position="169"/>
        <end position="188"/>
    </location>
</feature>
<evidence type="ECO:0000256" key="4">
    <source>
        <dbReference type="ARBA" id="ARBA00022989"/>
    </source>
</evidence>
<feature type="compositionally biased region" description="Low complexity" evidence="6">
    <location>
        <begin position="1"/>
        <end position="31"/>
    </location>
</feature>
<feature type="transmembrane region" description="Helical" evidence="7">
    <location>
        <begin position="541"/>
        <end position="567"/>
    </location>
</feature>
<dbReference type="InterPro" id="IPR011701">
    <property type="entry name" value="MFS"/>
</dbReference>
<feature type="transmembrane region" description="Helical" evidence="7">
    <location>
        <begin position="130"/>
        <end position="149"/>
    </location>
</feature>
<feature type="transmembrane region" description="Helical" evidence="7">
    <location>
        <begin position="195"/>
        <end position="213"/>
    </location>
</feature>
<keyword evidence="5 7" id="KW-0472">Membrane</keyword>
<feature type="transmembrane region" description="Helical" evidence="7">
    <location>
        <begin position="257"/>
        <end position="276"/>
    </location>
</feature>
<dbReference type="InterPro" id="IPR020846">
    <property type="entry name" value="MFS_dom"/>
</dbReference>
<feature type="compositionally biased region" description="Basic and acidic residues" evidence="6">
    <location>
        <begin position="37"/>
        <end position="49"/>
    </location>
</feature>
<dbReference type="PANTHER" id="PTHR43791:SF27">
    <property type="entry name" value="TRANSPORTER, PUTATIVE (AFU_ORTHOLOGUE AFUA_2G15730)-RELATED"/>
    <property type="match status" value="1"/>
</dbReference>
<name>A0ABR3SBR7_9PEZI</name>
<feature type="transmembrane region" description="Helical" evidence="7">
    <location>
        <begin position="407"/>
        <end position="428"/>
    </location>
</feature>
<organism evidence="9 10">
    <name type="scientific">Neofusicoccum ribis</name>
    <dbReference type="NCBI Taxonomy" id="45134"/>
    <lineage>
        <taxon>Eukaryota</taxon>
        <taxon>Fungi</taxon>
        <taxon>Dikarya</taxon>
        <taxon>Ascomycota</taxon>
        <taxon>Pezizomycotina</taxon>
        <taxon>Dothideomycetes</taxon>
        <taxon>Dothideomycetes incertae sedis</taxon>
        <taxon>Botryosphaeriales</taxon>
        <taxon>Botryosphaeriaceae</taxon>
        <taxon>Neofusicoccum</taxon>
    </lineage>
</organism>
<reference evidence="9 10" key="1">
    <citation type="submission" date="2024-02" db="EMBL/GenBank/DDBJ databases">
        <title>De novo assembly and annotation of 12 fungi associated with fruit tree decline syndrome in Ontario, Canada.</title>
        <authorList>
            <person name="Sulman M."/>
            <person name="Ellouze W."/>
            <person name="Ilyukhin E."/>
        </authorList>
    </citation>
    <scope>NUCLEOTIDE SEQUENCE [LARGE SCALE GENOMIC DNA]</scope>
    <source>
        <strain evidence="9 10">M1-105</strain>
    </source>
</reference>
<gene>
    <name evidence="9" type="ORF">SLS56_011620</name>
</gene>
<dbReference type="PANTHER" id="PTHR43791">
    <property type="entry name" value="PERMEASE-RELATED"/>
    <property type="match status" value="1"/>
</dbReference>
<evidence type="ECO:0000256" key="3">
    <source>
        <dbReference type="ARBA" id="ARBA00022692"/>
    </source>
</evidence>
<dbReference type="Gene3D" id="1.20.1250.20">
    <property type="entry name" value="MFS general substrate transporter like domains"/>
    <property type="match status" value="1"/>
</dbReference>
<keyword evidence="4 7" id="KW-1133">Transmembrane helix</keyword>
<keyword evidence="2" id="KW-0813">Transport</keyword>
<keyword evidence="3 7" id="KW-0812">Transmembrane</keyword>
<feature type="domain" description="Major facilitator superfamily (MFS) profile" evidence="8">
    <location>
        <begin position="130"/>
        <end position="572"/>
    </location>
</feature>
<comment type="subcellular location">
    <subcellularLocation>
        <location evidence="1">Membrane</location>
        <topology evidence="1">Multi-pass membrane protein</topology>
    </subcellularLocation>
</comment>
<protein>
    <recommendedName>
        <fullName evidence="8">Major facilitator superfamily (MFS) profile domain-containing protein</fullName>
    </recommendedName>
</protein>
<accession>A0ABR3SBR7</accession>
<feature type="transmembrane region" description="Helical" evidence="7">
    <location>
        <begin position="440"/>
        <end position="463"/>
    </location>
</feature>
<evidence type="ECO:0000256" key="7">
    <source>
        <dbReference type="SAM" id="Phobius"/>
    </source>
</evidence>
<dbReference type="Pfam" id="PF07690">
    <property type="entry name" value="MFS_1"/>
    <property type="match status" value="1"/>
</dbReference>
<feature type="transmembrane region" description="Helical" evidence="7">
    <location>
        <begin position="374"/>
        <end position="395"/>
    </location>
</feature>
<feature type="transmembrane region" description="Helical" evidence="7">
    <location>
        <begin position="225"/>
        <end position="245"/>
    </location>
</feature>
<feature type="compositionally biased region" description="Acidic residues" evidence="6">
    <location>
        <begin position="83"/>
        <end position="94"/>
    </location>
</feature>
<dbReference type="EMBL" id="JAJVDC020000288">
    <property type="protein sequence ID" value="KAL1615949.1"/>
    <property type="molecule type" value="Genomic_DNA"/>
</dbReference>
<evidence type="ECO:0000313" key="9">
    <source>
        <dbReference type="EMBL" id="KAL1615949.1"/>
    </source>
</evidence>
<dbReference type="Proteomes" id="UP001521116">
    <property type="component" value="Unassembled WGS sequence"/>
</dbReference>
<comment type="caution">
    <text evidence="9">The sequence shown here is derived from an EMBL/GenBank/DDBJ whole genome shotgun (WGS) entry which is preliminary data.</text>
</comment>
<keyword evidence="10" id="KW-1185">Reference proteome</keyword>
<dbReference type="SUPFAM" id="SSF103473">
    <property type="entry name" value="MFS general substrate transporter"/>
    <property type="match status" value="1"/>
</dbReference>
<sequence>MAPVSAPAAHTSSSASSSSSSSHRPTSPGTSDDSEAALERELDLEHPEPDVDVEWGEETDGQRGIRLQPLGGPSRHGNTRYEDGDDDEEDDGEGEEKRFLPGRRADTVQDYELYTPDEERAVLKRLDRRLVLFMGLLYMLSFLDRSNIGNAKVAGMSRDLNLSSNQYEWLLTAFYVTYIVFEWMTLMYRLVPPHIYIPICVFSWGLLASLQSLSTSFTSLLVLRALLGVSEAAFGPGVPFYLSFFFRRDELAFRTGLFISAAPLSTSFASSLAWLITKLGEGGPWAPWRLLFLIEGFPSLFVAVWAWSFVPDGPGEARWLTPRQREVAVLRLRKERDDGADQTDEEGIRVRSSGAVKKGVDFREVLKTLTDPKCYLTALMFFACNIAFSSVPVFLPTIIQEMGHSALTSQALSAPPYLVAFVSVLLTAHASDRSRARSPYLIFHACLAASSFALIAALGARAATSPAASTPHRNIAHTLRYAALYPATAGFFSAVTLIIAWTLNNQPSASGRGAGLAVLNVVGQCGPLVGTRLFPAADAPYYARGMGACAGCMAGVAVLAAVLRWVLARENARRVGEEGEEGAVPLVGRAGEGRRGGFLFML</sequence>
<proteinExistence type="predicted"/>
<evidence type="ECO:0000259" key="8">
    <source>
        <dbReference type="PROSITE" id="PS50850"/>
    </source>
</evidence>
<dbReference type="PROSITE" id="PS50850">
    <property type="entry name" value="MFS"/>
    <property type="match status" value="1"/>
</dbReference>
<feature type="compositionally biased region" description="Acidic residues" evidence="6">
    <location>
        <begin position="50"/>
        <end position="59"/>
    </location>
</feature>